<dbReference type="SMART" id="SM00369">
    <property type="entry name" value="LRR_TYP"/>
    <property type="match status" value="4"/>
</dbReference>
<keyword evidence="2" id="KW-0677">Repeat</keyword>
<dbReference type="PROSITE" id="PS51450">
    <property type="entry name" value="LRR"/>
    <property type="match status" value="1"/>
</dbReference>
<dbReference type="SUPFAM" id="SSF52058">
    <property type="entry name" value="L domain-like"/>
    <property type="match status" value="1"/>
</dbReference>
<dbReference type="Pfam" id="PF13855">
    <property type="entry name" value="LRR_8"/>
    <property type="match status" value="1"/>
</dbReference>
<dbReference type="PANTHER" id="PTHR48051:SF16">
    <property type="entry name" value="LEUCINE-RICH REPEAT-CONTAINING PROTEIN 2"/>
    <property type="match status" value="1"/>
</dbReference>
<dbReference type="eggNOG" id="KOG0619">
    <property type="taxonomic scope" value="Eukaryota"/>
</dbReference>
<dbReference type="HOGENOM" id="CLU_000288_18_8_1"/>
<dbReference type="AlphaFoldDB" id="W5MW36"/>
<organism evidence="3 4">
    <name type="scientific">Lepisosteus oculatus</name>
    <name type="common">Spotted gar</name>
    <dbReference type="NCBI Taxonomy" id="7918"/>
    <lineage>
        <taxon>Eukaryota</taxon>
        <taxon>Metazoa</taxon>
        <taxon>Chordata</taxon>
        <taxon>Craniata</taxon>
        <taxon>Vertebrata</taxon>
        <taxon>Euteleostomi</taxon>
        <taxon>Actinopterygii</taxon>
        <taxon>Neopterygii</taxon>
        <taxon>Holostei</taxon>
        <taxon>Semionotiformes</taxon>
        <taxon>Lepisosteidae</taxon>
        <taxon>Lepisosteus</taxon>
    </lineage>
</organism>
<dbReference type="InterPro" id="IPR003591">
    <property type="entry name" value="Leu-rich_rpt_typical-subtyp"/>
</dbReference>
<keyword evidence="4" id="KW-1185">Reference proteome</keyword>
<dbReference type="PANTHER" id="PTHR48051">
    <property type="match status" value="1"/>
</dbReference>
<proteinExistence type="predicted"/>
<dbReference type="Proteomes" id="UP000018468">
    <property type="component" value="Linkage group LG2"/>
</dbReference>
<evidence type="ECO:0000313" key="4">
    <source>
        <dbReference type="Proteomes" id="UP000018468"/>
    </source>
</evidence>
<evidence type="ECO:0000256" key="1">
    <source>
        <dbReference type="ARBA" id="ARBA00022614"/>
    </source>
</evidence>
<dbReference type="InterPro" id="IPR050216">
    <property type="entry name" value="LRR_domain-containing"/>
</dbReference>
<evidence type="ECO:0008006" key="5">
    <source>
        <dbReference type="Google" id="ProtNLM"/>
    </source>
</evidence>
<dbReference type="Ensembl" id="ENSLOCT00000012619.1">
    <property type="protein sequence ID" value="ENSLOCP00000012595.1"/>
    <property type="gene ID" value="ENSLOCG00000010286.1"/>
</dbReference>
<dbReference type="GO" id="GO:0005737">
    <property type="term" value="C:cytoplasm"/>
    <property type="evidence" value="ECO:0000318"/>
    <property type="project" value="GO_Central"/>
</dbReference>
<reference evidence="3" key="2">
    <citation type="submission" date="2025-08" db="UniProtKB">
        <authorList>
            <consortium name="Ensembl"/>
        </authorList>
    </citation>
    <scope>IDENTIFICATION</scope>
</reference>
<dbReference type="GeneTree" id="ENSGT00940000154960"/>
<dbReference type="Bgee" id="ENSLOCG00000010286">
    <property type="expression patterns" value="Expressed in muscle tissue and 3 other cell types or tissues"/>
</dbReference>
<sequence>MSVDMGSAIVVYDLALIRELWECRVRKYKQRQKKEQERLEKSALAQLNQQWQYRLECKKRALQLSAQRGMANEFSDFQLYQEQEKKPLSYERISADSGTESDFEEKLLIFELSGEYWKEFPESLIEMTDLRVWRITRTSIHEIPVYIEHFQDLRVLELPRNCITELPAEIGKLIYLKELNLSYNKLSSIPPELGECENLEKLELIANLNLWELPFELSNLKKLIYLDLSANKFHTIPVCVLRMSGLQWFDISNNLLKELPEDIDRLQELNSFFLQKNIMTYLPNSLCNISTLSMIVVSGDHLVSMPTAICCSPKIKFISLFDNPLHSVEGKLEDESEEEDRSQKEKEKEFMQTYVETLKNRETAPSYTTKVSLTCHL</sequence>
<dbReference type="InterPro" id="IPR001611">
    <property type="entry name" value="Leu-rich_rpt"/>
</dbReference>
<reference evidence="3" key="3">
    <citation type="submission" date="2025-09" db="UniProtKB">
        <authorList>
            <consortium name="Ensembl"/>
        </authorList>
    </citation>
    <scope>IDENTIFICATION</scope>
</reference>
<evidence type="ECO:0000256" key="2">
    <source>
        <dbReference type="ARBA" id="ARBA00022737"/>
    </source>
</evidence>
<dbReference type="InParanoid" id="W5MW36"/>
<keyword evidence="1" id="KW-0433">Leucine-rich repeat</keyword>
<dbReference type="Gene3D" id="3.80.10.10">
    <property type="entry name" value="Ribonuclease Inhibitor"/>
    <property type="match status" value="2"/>
</dbReference>
<accession>W5MW36</accession>
<reference evidence="4" key="1">
    <citation type="submission" date="2011-12" db="EMBL/GenBank/DDBJ databases">
        <title>The Draft Genome of Lepisosteus oculatus.</title>
        <authorList>
            <consortium name="The Broad Institute Genome Assembly &amp; Analysis Group"/>
            <consortium name="Computational R&amp;D Group"/>
            <consortium name="and Sequencing Platform"/>
            <person name="Di Palma F."/>
            <person name="Alfoldi J."/>
            <person name="Johnson J."/>
            <person name="Berlin A."/>
            <person name="Gnerre S."/>
            <person name="Jaffe D."/>
            <person name="MacCallum I."/>
            <person name="Young S."/>
            <person name="Walker B.J."/>
            <person name="Lander E.S."/>
            <person name="Lindblad-Toh K."/>
        </authorList>
    </citation>
    <scope>NUCLEOTIDE SEQUENCE [LARGE SCALE GENOMIC DNA]</scope>
</reference>
<dbReference type="OMA" id="PIDNTQC"/>
<dbReference type="InterPro" id="IPR032675">
    <property type="entry name" value="LRR_dom_sf"/>
</dbReference>
<evidence type="ECO:0000313" key="3">
    <source>
        <dbReference type="Ensembl" id="ENSLOCP00000012595.1"/>
    </source>
</evidence>
<name>W5MW36_LEPOC</name>
<protein>
    <recommendedName>
        <fullName evidence="5">Leucine rich repeat containing 2</fullName>
    </recommendedName>
</protein>
<dbReference type="EMBL" id="AHAT01013212">
    <property type="status" value="NOT_ANNOTATED_CDS"/>
    <property type="molecule type" value="Genomic_DNA"/>
</dbReference>
<dbReference type="STRING" id="7918.ENSLOCP00000012595"/>